<keyword evidence="1" id="KW-0560">Oxidoreductase</keyword>
<dbReference type="GO" id="GO:0004365">
    <property type="term" value="F:glyceraldehyde-3-phosphate dehydrogenase (NAD+) (phosphorylating) activity"/>
    <property type="evidence" value="ECO:0007669"/>
    <property type="project" value="UniProtKB-EC"/>
</dbReference>
<reference evidence="1" key="1">
    <citation type="submission" date="2020-02" db="EMBL/GenBank/DDBJ databases">
        <authorList>
            <person name="Meier V. D."/>
        </authorList>
    </citation>
    <scope>NUCLEOTIDE SEQUENCE</scope>
    <source>
        <strain evidence="1">AVDCRST_MAG26</strain>
    </source>
</reference>
<feature type="non-terminal residue" evidence="1">
    <location>
        <position position="24"/>
    </location>
</feature>
<feature type="non-terminal residue" evidence="1">
    <location>
        <position position="1"/>
    </location>
</feature>
<sequence length="24" mass="2742">WHVLRLTASGELAARSSRRSWNST</sequence>
<gene>
    <name evidence="1" type="ORF">AVDCRST_MAG26-4544</name>
</gene>
<dbReference type="AlphaFoldDB" id="A0A6J4K8C5"/>
<dbReference type="EMBL" id="CADCTK010001087">
    <property type="protein sequence ID" value="CAA9297400.1"/>
    <property type="molecule type" value="Genomic_DNA"/>
</dbReference>
<organism evidence="1">
    <name type="scientific">uncultured Chloroflexia bacterium</name>
    <dbReference type="NCBI Taxonomy" id="1672391"/>
    <lineage>
        <taxon>Bacteria</taxon>
        <taxon>Bacillati</taxon>
        <taxon>Chloroflexota</taxon>
        <taxon>Chloroflexia</taxon>
        <taxon>environmental samples</taxon>
    </lineage>
</organism>
<accession>A0A6J4K8C5</accession>
<dbReference type="EC" id="1.2.1.12" evidence="1"/>
<proteinExistence type="predicted"/>
<protein>
    <submittedName>
        <fullName evidence="1">NAD-dependent glyceraldehyde-3-phosphate dehydrogenase</fullName>
        <ecNumber evidence="1">1.2.1.12</ecNumber>
    </submittedName>
</protein>
<evidence type="ECO:0000313" key="1">
    <source>
        <dbReference type="EMBL" id="CAA9297400.1"/>
    </source>
</evidence>
<name>A0A6J4K8C5_9CHLR</name>